<gene>
    <name evidence="4" type="ORF">EVOR1521_LOCUS23112</name>
</gene>
<reference evidence="4" key="1">
    <citation type="submission" date="2023-08" db="EMBL/GenBank/DDBJ databases">
        <authorList>
            <person name="Chen Y."/>
            <person name="Shah S."/>
            <person name="Dougan E. K."/>
            <person name="Thang M."/>
            <person name="Chan C."/>
        </authorList>
    </citation>
    <scope>NUCLEOTIDE SEQUENCE</scope>
</reference>
<dbReference type="InterPro" id="IPR038584">
    <property type="entry name" value="Ribosomal_bL33_sf"/>
</dbReference>
<dbReference type="PANTHER" id="PTHR15238:SF1">
    <property type="entry name" value="LARGE RIBOSOMAL SUBUNIT PROTEIN BL33M"/>
    <property type="match status" value="1"/>
</dbReference>
<evidence type="ECO:0000256" key="3">
    <source>
        <dbReference type="ARBA" id="ARBA00023274"/>
    </source>
</evidence>
<dbReference type="GO" id="GO:0005737">
    <property type="term" value="C:cytoplasm"/>
    <property type="evidence" value="ECO:0007669"/>
    <property type="project" value="UniProtKB-ARBA"/>
</dbReference>
<dbReference type="InterPro" id="IPR011332">
    <property type="entry name" value="Ribosomal_zn-bd"/>
</dbReference>
<dbReference type="Proteomes" id="UP001178507">
    <property type="component" value="Unassembled WGS sequence"/>
</dbReference>
<keyword evidence="5" id="KW-1185">Reference proteome</keyword>
<dbReference type="AlphaFoldDB" id="A0AA36N5L1"/>
<dbReference type="Pfam" id="PF00471">
    <property type="entry name" value="Ribosomal_L33"/>
    <property type="match status" value="1"/>
</dbReference>
<comment type="similarity">
    <text evidence="1">Belongs to the bacterial ribosomal protein bL33 family.</text>
</comment>
<keyword evidence="3" id="KW-0687">Ribonucleoprotein</keyword>
<accession>A0AA36N5L1</accession>
<dbReference type="EMBL" id="CAUJNA010003342">
    <property type="protein sequence ID" value="CAJ1399605.1"/>
    <property type="molecule type" value="Genomic_DNA"/>
</dbReference>
<dbReference type="InterPro" id="IPR001705">
    <property type="entry name" value="Ribosomal_bL33"/>
</dbReference>
<dbReference type="PANTHER" id="PTHR15238">
    <property type="entry name" value="54S RIBOSOMAL PROTEIN L39, MITOCHONDRIAL"/>
    <property type="match status" value="1"/>
</dbReference>
<organism evidence="4 5">
    <name type="scientific">Effrenium voratum</name>
    <dbReference type="NCBI Taxonomy" id="2562239"/>
    <lineage>
        <taxon>Eukaryota</taxon>
        <taxon>Sar</taxon>
        <taxon>Alveolata</taxon>
        <taxon>Dinophyceae</taxon>
        <taxon>Suessiales</taxon>
        <taxon>Symbiodiniaceae</taxon>
        <taxon>Effrenium</taxon>
    </lineage>
</organism>
<dbReference type="GO" id="GO:0003735">
    <property type="term" value="F:structural constituent of ribosome"/>
    <property type="evidence" value="ECO:0007669"/>
    <property type="project" value="InterPro"/>
</dbReference>
<dbReference type="GO" id="GO:0006412">
    <property type="term" value="P:translation"/>
    <property type="evidence" value="ECO:0007669"/>
    <property type="project" value="InterPro"/>
</dbReference>
<evidence type="ECO:0008006" key="6">
    <source>
        <dbReference type="Google" id="ProtNLM"/>
    </source>
</evidence>
<dbReference type="SUPFAM" id="SSF57829">
    <property type="entry name" value="Zn-binding ribosomal proteins"/>
    <property type="match status" value="1"/>
</dbReference>
<dbReference type="GO" id="GO:0015934">
    <property type="term" value="C:large ribosomal subunit"/>
    <property type="evidence" value="ECO:0007669"/>
    <property type="project" value="TreeGrafter"/>
</dbReference>
<evidence type="ECO:0000256" key="2">
    <source>
        <dbReference type="ARBA" id="ARBA00022980"/>
    </source>
</evidence>
<protein>
    <recommendedName>
        <fullName evidence="6">50S ribosomal protein L33</fullName>
    </recommendedName>
</protein>
<keyword evidence="2" id="KW-0689">Ribosomal protein</keyword>
<comment type="caution">
    <text evidence="4">The sequence shown here is derived from an EMBL/GenBank/DDBJ whole genome shotgun (WGS) entry which is preliminary data.</text>
</comment>
<sequence length="101" mass="11807">MFQSPALLFNKTKRLAVKLSSSVGTGFAYWTEKSPLKKDIRMALRKYDPLVNRHVMFYETALAKARRGKHRRPLAWARWTGKGIEELVKKVARKHEKLGYF</sequence>
<evidence type="ECO:0000256" key="1">
    <source>
        <dbReference type="ARBA" id="ARBA00007596"/>
    </source>
</evidence>
<proteinExistence type="inferred from homology"/>
<name>A0AA36N5L1_9DINO</name>
<evidence type="ECO:0000313" key="5">
    <source>
        <dbReference type="Proteomes" id="UP001178507"/>
    </source>
</evidence>
<dbReference type="NCBIfam" id="TIGR01023">
    <property type="entry name" value="rpmG_bact"/>
    <property type="match status" value="1"/>
</dbReference>
<evidence type="ECO:0000313" key="4">
    <source>
        <dbReference type="EMBL" id="CAJ1399605.1"/>
    </source>
</evidence>
<dbReference type="Gene3D" id="2.20.28.120">
    <property type="entry name" value="Ribosomal protein L33"/>
    <property type="match status" value="1"/>
</dbReference>